<dbReference type="Pfam" id="PF00072">
    <property type="entry name" value="Response_reg"/>
    <property type="match status" value="1"/>
</dbReference>
<dbReference type="InterPro" id="IPR003661">
    <property type="entry name" value="HisK_dim/P_dom"/>
</dbReference>
<evidence type="ECO:0000259" key="5">
    <source>
        <dbReference type="PROSITE" id="PS50109"/>
    </source>
</evidence>
<dbReference type="SMART" id="SM00448">
    <property type="entry name" value="REC"/>
    <property type="match status" value="1"/>
</dbReference>
<accession>A0ABM8C6T4</accession>
<dbReference type="SMART" id="SM00086">
    <property type="entry name" value="PAC"/>
    <property type="match status" value="1"/>
</dbReference>
<dbReference type="InterPro" id="IPR011006">
    <property type="entry name" value="CheY-like_superfamily"/>
</dbReference>
<dbReference type="EMBL" id="AP026966">
    <property type="protein sequence ID" value="BDT58959.1"/>
    <property type="molecule type" value="Genomic_DNA"/>
</dbReference>
<protein>
    <recommendedName>
        <fullName evidence="2">histidine kinase</fullName>
        <ecNumber evidence="2">2.7.13.3</ecNumber>
    </recommendedName>
</protein>
<dbReference type="InterPro" id="IPR005467">
    <property type="entry name" value="His_kinase_dom"/>
</dbReference>
<evidence type="ECO:0000259" key="8">
    <source>
        <dbReference type="PROSITE" id="PS50113"/>
    </source>
</evidence>
<dbReference type="Gene3D" id="3.40.50.2300">
    <property type="match status" value="1"/>
</dbReference>
<proteinExistence type="predicted"/>
<reference evidence="9" key="1">
    <citation type="submission" date="2022-11" db="EMBL/GenBank/DDBJ databases">
        <title>Isolation and characterization of PLA-degrading bacterium Massilia sp. from Antarctic soil.</title>
        <authorList>
            <person name="Sato K."/>
            <person name="Gomez-Fuentes C."/>
            <person name="Ahmad S.A."/>
            <person name="Zulkharnain A."/>
        </authorList>
    </citation>
    <scope>NUCLEOTIDE SEQUENCE</scope>
    <source>
        <strain evidence="9">N-3</strain>
    </source>
</reference>
<dbReference type="InterPro" id="IPR000700">
    <property type="entry name" value="PAS-assoc_C"/>
</dbReference>
<dbReference type="InterPro" id="IPR035965">
    <property type="entry name" value="PAS-like_dom_sf"/>
</dbReference>
<evidence type="ECO:0000313" key="9">
    <source>
        <dbReference type="EMBL" id="BDT58959.1"/>
    </source>
</evidence>
<feature type="domain" description="Histidine kinase" evidence="5">
    <location>
        <begin position="451"/>
        <end position="679"/>
    </location>
</feature>
<feature type="domain" description="PAC" evidence="8">
    <location>
        <begin position="234"/>
        <end position="286"/>
    </location>
</feature>
<dbReference type="NCBIfam" id="TIGR00229">
    <property type="entry name" value="sensory_box"/>
    <property type="match status" value="1"/>
</dbReference>
<evidence type="ECO:0000256" key="4">
    <source>
        <dbReference type="PROSITE-ProRule" id="PRU00169"/>
    </source>
</evidence>
<dbReference type="InterPro" id="IPR000014">
    <property type="entry name" value="PAS"/>
</dbReference>
<dbReference type="Pfam" id="PF00512">
    <property type="entry name" value="HisKA"/>
    <property type="match status" value="1"/>
</dbReference>
<sequence length="822" mass="89112">MITSEPSAAAPPLSTAAPFAPDGAPLAPLLLAQDWSRSPLGDPRTWPEPLRLSATLLLDSAAPAWLAWGEDLALVYNDACARSLGERHPQALGAPLAQAWAGCWRQLGPIVDQVMAGRAVHRREDAGGIVGAFAPLRDVRGRIQGLICTGWSVAGELHEAAERYRLARLATNDAIWDWRIADGHVIWNQALHSLFGHALDKTSASWWIEHIHPDDRARIDADIHAVIEGGGTSWVGEYRFRRADGSYAEIYDRGTVLRDAEGRALRMIGAMLDLSERIAIGAALRESERLFRTLFESIDEGFCVIEFLDGPHGPLSDYVHVMANPAYAANAGIENVVGQRVRDMVPLEADGWVEIYRRVLLTGEPVRFERTLERTGRYLELAALRIEPPERRQVAVLFQDGSKRHQAELALRELNDTLERRVAEGVDERVRIEGALRQAQKMEAVGQLTGGIAHDFNNMLAVVTSALELLGRRVQGGIAPMDARALQYVEMAKGGGRRAAQLTQRLLAFSRQQALRPETLSLNRLVANMSELLQHALGGNVRLDTVLAGGLWHAHVDANQLESAILNLAVNARDAMPGGGRLRIETANAPLDEAYASAHPGLIPGQYVVVAVGDTGTGMSPEVVARAFDPFFTTKEVGRGTGLGLSQVYGFVQQSGGHVKIESAPGQGTTVRLYLPRHHEAAEALPAAAAAEVVFGDAGDVILVVEDEAAVRTLSAAMLAELGYRVLEADGADAALALLDSHPEIALLFTDVVMPEMNGRELADLALRRRPGLPVLFTTGYTRNAVVHKGVLEAGVQLIGKPFTLEQLAPRVRALLDRRVTS</sequence>
<dbReference type="InterPro" id="IPR036097">
    <property type="entry name" value="HisK_dim/P_sf"/>
</dbReference>
<dbReference type="PANTHER" id="PTHR43065">
    <property type="entry name" value="SENSOR HISTIDINE KINASE"/>
    <property type="match status" value="1"/>
</dbReference>
<name>A0ABM8C6T4_9BURK</name>
<dbReference type="Gene3D" id="3.30.565.10">
    <property type="entry name" value="Histidine kinase-like ATPase, C-terminal domain"/>
    <property type="match status" value="1"/>
</dbReference>
<dbReference type="InterPro" id="IPR001610">
    <property type="entry name" value="PAC"/>
</dbReference>
<dbReference type="PRINTS" id="PR00344">
    <property type="entry name" value="BCTRLSENSOR"/>
</dbReference>
<dbReference type="SUPFAM" id="SSF55874">
    <property type="entry name" value="ATPase domain of HSP90 chaperone/DNA topoisomerase II/histidine kinase"/>
    <property type="match status" value="1"/>
</dbReference>
<evidence type="ECO:0000256" key="2">
    <source>
        <dbReference type="ARBA" id="ARBA00012438"/>
    </source>
</evidence>
<dbReference type="InterPro" id="IPR003594">
    <property type="entry name" value="HATPase_dom"/>
</dbReference>
<dbReference type="SUPFAM" id="SSF55785">
    <property type="entry name" value="PYP-like sensor domain (PAS domain)"/>
    <property type="match status" value="2"/>
</dbReference>
<dbReference type="Pfam" id="PF02518">
    <property type="entry name" value="HATPase_c"/>
    <property type="match status" value="1"/>
</dbReference>
<dbReference type="PROSITE" id="PS50109">
    <property type="entry name" value="HIS_KIN"/>
    <property type="match status" value="1"/>
</dbReference>
<dbReference type="Proteomes" id="UP001163336">
    <property type="component" value="Chromosome"/>
</dbReference>
<evidence type="ECO:0000259" key="6">
    <source>
        <dbReference type="PROSITE" id="PS50110"/>
    </source>
</evidence>
<dbReference type="PROSITE" id="PS50110">
    <property type="entry name" value="RESPONSE_REGULATORY"/>
    <property type="match status" value="1"/>
</dbReference>
<dbReference type="SMART" id="SM00091">
    <property type="entry name" value="PAS"/>
    <property type="match status" value="2"/>
</dbReference>
<dbReference type="Gene3D" id="1.10.287.130">
    <property type="match status" value="1"/>
</dbReference>
<dbReference type="PROSITE" id="PS50113">
    <property type="entry name" value="PAC"/>
    <property type="match status" value="1"/>
</dbReference>
<evidence type="ECO:0000259" key="7">
    <source>
        <dbReference type="PROSITE" id="PS50112"/>
    </source>
</evidence>
<dbReference type="PROSITE" id="PS50112">
    <property type="entry name" value="PAS"/>
    <property type="match status" value="1"/>
</dbReference>
<organism evidence="9 10">
    <name type="scientific">Massilia varians</name>
    <dbReference type="NCBI Taxonomy" id="457921"/>
    <lineage>
        <taxon>Bacteria</taxon>
        <taxon>Pseudomonadati</taxon>
        <taxon>Pseudomonadota</taxon>
        <taxon>Betaproteobacteria</taxon>
        <taxon>Burkholderiales</taxon>
        <taxon>Oxalobacteraceae</taxon>
        <taxon>Telluria group</taxon>
        <taxon>Massilia</taxon>
    </lineage>
</organism>
<dbReference type="CDD" id="cd00130">
    <property type="entry name" value="PAS"/>
    <property type="match status" value="1"/>
</dbReference>
<comment type="catalytic activity">
    <reaction evidence="1">
        <text>ATP + protein L-histidine = ADP + protein N-phospho-L-histidine.</text>
        <dbReference type="EC" id="2.7.13.3"/>
    </reaction>
</comment>
<dbReference type="InterPro" id="IPR004358">
    <property type="entry name" value="Sig_transdc_His_kin-like_C"/>
</dbReference>
<feature type="modified residue" description="4-aspartylphosphate" evidence="4">
    <location>
        <position position="751"/>
    </location>
</feature>
<dbReference type="InterPro" id="IPR001789">
    <property type="entry name" value="Sig_transdc_resp-reg_receiver"/>
</dbReference>
<dbReference type="SMART" id="SM00387">
    <property type="entry name" value="HATPase_c"/>
    <property type="match status" value="1"/>
</dbReference>
<dbReference type="PANTHER" id="PTHR43065:SF42">
    <property type="entry name" value="TWO-COMPONENT SENSOR PPRA"/>
    <property type="match status" value="1"/>
</dbReference>
<evidence type="ECO:0000256" key="1">
    <source>
        <dbReference type="ARBA" id="ARBA00000085"/>
    </source>
</evidence>
<feature type="domain" description="Response regulatory" evidence="6">
    <location>
        <begin position="701"/>
        <end position="816"/>
    </location>
</feature>
<dbReference type="CDD" id="cd16919">
    <property type="entry name" value="HATPase_CckA-like"/>
    <property type="match status" value="1"/>
</dbReference>
<dbReference type="Gene3D" id="3.30.450.20">
    <property type="entry name" value="PAS domain"/>
    <property type="match status" value="3"/>
</dbReference>
<evidence type="ECO:0000313" key="10">
    <source>
        <dbReference type="Proteomes" id="UP001163336"/>
    </source>
</evidence>
<evidence type="ECO:0000256" key="3">
    <source>
        <dbReference type="ARBA" id="ARBA00022553"/>
    </source>
</evidence>
<keyword evidence="3 4" id="KW-0597">Phosphoprotein</keyword>
<dbReference type="CDD" id="cd00082">
    <property type="entry name" value="HisKA"/>
    <property type="match status" value="1"/>
</dbReference>
<dbReference type="RefSeq" id="WP_281914414.1">
    <property type="nucleotide sequence ID" value="NZ_AP026966.1"/>
</dbReference>
<dbReference type="SMART" id="SM00388">
    <property type="entry name" value="HisKA"/>
    <property type="match status" value="1"/>
</dbReference>
<dbReference type="InterPro" id="IPR036890">
    <property type="entry name" value="HATPase_C_sf"/>
</dbReference>
<feature type="domain" description="PAS" evidence="7">
    <location>
        <begin position="187"/>
        <end position="230"/>
    </location>
</feature>
<dbReference type="SUPFAM" id="SSF52172">
    <property type="entry name" value="CheY-like"/>
    <property type="match status" value="1"/>
</dbReference>
<keyword evidence="10" id="KW-1185">Reference proteome</keyword>
<dbReference type="Pfam" id="PF08447">
    <property type="entry name" value="PAS_3"/>
    <property type="match status" value="1"/>
</dbReference>
<dbReference type="SUPFAM" id="SSF47384">
    <property type="entry name" value="Homodimeric domain of signal transducing histidine kinase"/>
    <property type="match status" value="1"/>
</dbReference>
<dbReference type="EC" id="2.7.13.3" evidence="2"/>
<gene>
    <name evidence="9" type="ORF">MasN3_24530</name>
</gene>
<dbReference type="InterPro" id="IPR013655">
    <property type="entry name" value="PAS_fold_3"/>
</dbReference>